<dbReference type="GO" id="GO:0071630">
    <property type="term" value="P:nuclear protein quality control by the ubiquitin-proteasome system"/>
    <property type="evidence" value="ECO:0007669"/>
    <property type="project" value="InterPro"/>
</dbReference>
<organism evidence="5 6">
    <name type="scientific">Chlorella ohadii</name>
    <dbReference type="NCBI Taxonomy" id="2649997"/>
    <lineage>
        <taxon>Eukaryota</taxon>
        <taxon>Viridiplantae</taxon>
        <taxon>Chlorophyta</taxon>
        <taxon>core chlorophytes</taxon>
        <taxon>Trebouxiophyceae</taxon>
        <taxon>Chlorellales</taxon>
        <taxon>Chlorellaceae</taxon>
        <taxon>Chlorella clade</taxon>
        <taxon>Chlorella</taxon>
    </lineage>
</organism>
<sequence>MHAPTSGLSTWAWFAQIVLIQHEEAAAIPFRKRAGPQPKLTDLLKSASKEQLVSLVVHLNDDAGGELEGRIAALLPPPDLSGVKASIQELERKVDKAFPHAKWGTNRDNYAYKRVGPPLRDLKAALLEHGRLLAECKRFGALLEYCLFALGVTDDMPHWDADAHNKPKQQTAKALEGLLLKALKGAALTADQRADVLEQLGRLELPLQAARAALGGT</sequence>
<dbReference type="AlphaFoldDB" id="A0AAD5DI48"/>
<evidence type="ECO:0000313" key="5">
    <source>
        <dbReference type="EMBL" id="KAI7836813.1"/>
    </source>
</evidence>
<accession>A0AAD5DI48</accession>
<evidence type="ECO:0000256" key="2">
    <source>
        <dbReference type="ARBA" id="ARBA00006199"/>
    </source>
</evidence>
<name>A0AAD5DI48_9CHLO</name>
<dbReference type="Gene3D" id="1.20.58.1590">
    <property type="entry name" value="Tethering factor for nuclear proteasome Cut8/Sts1"/>
    <property type="match status" value="1"/>
</dbReference>
<dbReference type="GO" id="GO:0031144">
    <property type="term" value="P:proteasome localization"/>
    <property type="evidence" value="ECO:0007669"/>
    <property type="project" value="InterPro"/>
</dbReference>
<gene>
    <name evidence="5" type="ORF">COHA_009314</name>
</gene>
<evidence type="ECO:0000256" key="4">
    <source>
        <dbReference type="SAM" id="SignalP"/>
    </source>
</evidence>
<evidence type="ECO:0000256" key="1">
    <source>
        <dbReference type="ARBA" id="ARBA00004123"/>
    </source>
</evidence>
<dbReference type="InterPro" id="IPR013868">
    <property type="entry name" value="Cut8/Sts1_fam"/>
</dbReference>
<keyword evidence="6" id="KW-1185">Reference proteome</keyword>
<keyword evidence="3" id="KW-0539">Nucleus</keyword>
<dbReference type="PANTHER" id="PTHR28032">
    <property type="entry name" value="FI02826P"/>
    <property type="match status" value="1"/>
</dbReference>
<evidence type="ECO:0000313" key="6">
    <source>
        <dbReference type="Proteomes" id="UP001205105"/>
    </source>
</evidence>
<dbReference type="GO" id="GO:0031965">
    <property type="term" value="C:nuclear membrane"/>
    <property type="evidence" value="ECO:0007669"/>
    <property type="project" value="TreeGrafter"/>
</dbReference>
<keyword evidence="4" id="KW-0732">Signal</keyword>
<dbReference type="InterPro" id="IPR038422">
    <property type="entry name" value="Cut8/Sts1_sf"/>
</dbReference>
<comment type="subcellular location">
    <subcellularLocation>
        <location evidence="1">Nucleus</location>
    </subcellularLocation>
</comment>
<comment type="caution">
    <text evidence="5">The sequence shown here is derived from an EMBL/GenBank/DDBJ whole genome shotgun (WGS) entry which is preliminary data.</text>
</comment>
<protein>
    <submittedName>
        <fullName evidence="5">Uncharacterized protein</fullName>
    </submittedName>
</protein>
<proteinExistence type="inferred from homology"/>
<dbReference type="Proteomes" id="UP001205105">
    <property type="component" value="Unassembled WGS sequence"/>
</dbReference>
<comment type="similarity">
    <text evidence="2">Belongs to the cut8/STS1 family.</text>
</comment>
<dbReference type="PANTHER" id="PTHR28032:SF1">
    <property type="entry name" value="FI02826P"/>
    <property type="match status" value="1"/>
</dbReference>
<dbReference type="GO" id="GO:0070628">
    <property type="term" value="F:proteasome binding"/>
    <property type="evidence" value="ECO:0007669"/>
    <property type="project" value="TreeGrafter"/>
</dbReference>
<feature type="chain" id="PRO_5042186771" evidence="4">
    <location>
        <begin position="28"/>
        <end position="217"/>
    </location>
</feature>
<evidence type="ECO:0000256" key="3">
    <source>
        <dbReference type="ARBA" id="ARBA00023242"/>
    </source>
</evidence>
<feature type="signal peptide" evidence="4">
    <location>
        <begin position="1"/>
        <end position="27"/>
    </location>
</feature>
<reference evidence="5" key="1">
    <citation type="submission" date="2020-11" db="EMBL/GenBank/DDBJ databases">
        <title>Chlorella ohadii genome sequencing and assembly.</title>
        <authorList>
            <person name="Murik O."/>
            <person name="Treves H."/>
            <person name="Kedem I."/>
            <person name="Shotland Y."/>
            <person name="Kaplan A."/>
        </authorList>
    </citation>
    <scope>NUCLEOTIDE SEQUENCE</scope>
    <source>
        <strain evidence="5">1</strain>
    </source>
</reference>
<dbReference type="EMBL" id="JADXDR010000174">
    <property type="protein sequence ID" value="KAI7836813.1"/>
    <property type="molecule type" value="Genomic_DNA"/>
</dbReference>
<dbReference type="Pfam" id="PF08559">
    <property type="entry name" value="Cut8"/>
    <property type="match status" value="1"/>
</dbReference>